<dbReference type="Proteomes" id="UP000198211">
    <property type="component" value="Unassembled WGS sequence"/>
</dbReference>
<sequence>MEDTRDAIRQGRVLAAEGLEVHAMKTWRAALSGAYKAQDFAGLFVLSVNIGELCLLMAKESMDEAKSFELLQEAKTNFAYALQIVETCALRQVLGGYSALYQGVRRVETLKSTAEKLMKLQHLKTQECTTCGGADEVVLDEKDGCFYCKKCYEEYYAVETKGEAGILHDDDVDDEWKSQGDHGDVENVTLKSDTMTEAAASGDEQIQETDEETKVQAHASIEDVKRVRIRYERVQLGSLAVFLAGTPHVEKQVNTQQNASSAYIPFPGDIPPAYGLNEVLRSEHTTAMTDCDEERCDSDPALALDKAGGTAATTSKRVYSIVNLLDLQESSPICCPETLMASPVRDDGSSLTPSRNKRSKPRKNSNSKTTTRSAASSPTATSEIPDATSQLPTLDLCIAMRKSFKAREKSRNCSNFRLDYMYG</sequence>
<gene>
    <name evidence="2" type="ORF">PHMEG_00014729</name>
</gene>
<evidence type="ECO:0000256" key="1">
    <source>
        <dbReference type="SAM" id="MobiDB-lite"/>
    </source>
</evidence>
<dbReference type="AlphaFoldDB" id="A0A225W3K9"/>
<evidence type="ECO:0000313" key="3">
    <source>
        <dbReference type="Proteomes" id="UP000198211"/>
    </source>
</evidence>
<protein>
    <submittedName>
        <fullName evidence="2">Uncharacterized protein</fullName>
    </submittedName>
</protein>
<dbReference type="OrthoDB" id="77486at2759"/>
<evidence type="ECO:0000313" key="2">
    <source>
        <dbReference type="EMBL" id="OWZ12155.1"/>
    </source>
</evidence>
<reference evidence="3" key="1">
    <citation type="submission" date="2017-03" db="EMBL/GenBank/DDBJ databases">
        <title>Phytopthora megakarya and P. palmivora, two closely related causual agents of cacao black pod achieved similar genome size and gene model numbers by different mechanisms.</title>
        <authorList>
            <person name="Ali S."/>
            <person name="Shao J."/>
            <person name="Larry D.J."/>
            <person name="Kronmiller B."/>
            <person name="Shen D."/>
            <person name="Strem M.D."/>
            <person name="Melnick R.L."/>
            <person name="Guiltinan M.J."/>
            <person name="Tyler B.M."/>
            <person name="Meinhardt L.W."/>
            <person name="Bailey B.A."/>
        </authorList>
    </citation>
    <scope>NUCLEOTIDE SEQUENCE [LARGE SCALE GENOMIC DNA]</scope>
    <source>
        <strain evidence="3">zdho120</strain>
    </source>
</reference>
<dbReference type="EMBL" id="NBNE01001925">
    <property type="protein sequence ID" value="OWZ12155.1"/>
    <property type="molecule type" value="Genomic_DNA"/>
</dbReference>
<comment type="caution">
    <text evidence="2">The sequence shown here is derived from an EMBL/GenBank/DDBJ whole genome shotgun (WGS) entry which is preliminary data.</text>
</comment>
<proteinExistence type="predicted"/>
<organism evidence="2 3">
    <name type="scientific">Phytophthora megakarya</name>
    <dbReference type="NCBI Taxonomy" id="4795"/>
    <lineage>
        <taxon>Eukaryota</taxon>
        <taxon>Sar</taxon>
        <taxon>Stramenopiles</taxon>
        <taxon>Oomycota</taxon>
        <taxon>Peronosporomycetes</taxon>
        <taxon>Peronosporales</taxon>
        <taxon>Peronosporaceae</taxon>
        <taxon>Phytophthora</taxon>
    </lineage>
</organism>
<feature type="compositionally biased region" description="Basic residues" evidence="1">
    <location>
        <begin position="355"/>
        <end position="365"/>
    </location>
</feature>
<keyword evidence="3" id="KW-1185">Reference proteome</keyword>
<feature type="region of interest" description="Disordered" evidence="1">
    <location>
        <begin position="338"/>
        <end position="386"/>
    </location>
</feature>
<feature type="compositionally biased region" description="Low complexity" evidence="1">
    <location>
        <begin position="366"/>
        <end position="382"/>
    </location>
</feature>
<accession>A0A225W3K9</accession>
<name>A0A225W3K9_9STRA</name>